<evidence type="ECO:0000256" key="2">
    <source>
        <dbReference type="ARBA" id="ARBA00022475"/>
    </source>
</evidence>
<protein>
    <recommendedName>
        <fullName evidence="6">TVP38/TMEM64 family membrane protein</fullName>
    </recommendedName>
</protein>
<proteinExistence type="inferred from homology"/>
<dbReference type="PANTHER" id="PTHR12677">
    <property type="entry name" value="GOLGI APPARATUS MEMBRANE PROTEIN TVP38-RELATED"/>
    <property type="match status" value="1"/>
</dbReference>
<sequence length="207" mass="22632">TVVLFWTSSGFESYFHRAIEFFEPYAADYKAASIGIFVALAALSTMLVSFSSIVLVPVASVTFGKILTVILLIAGWLTGGIAAYAIGRIVGPLIIERFFDVRKVREYEDIMFGGKAGFGLVILTRFVLPSEIPGYLFGAGGYHFGRYLFATVTAETPYAIATVYFFDAIVDKNLVVVVVGACIWAIFASLTAYLVYRQINKKNTAPV</sequence>
<comment type="caution">
    <text evidence="6">Lacks conserved residue(s) required for the propagation of feature annotation.</text>
</comment>
<dbReference type="AlphaFoldDB" id="A0A1G2KXS2"/>
<comment type="caution">
    <text evidence="8">The sequence shown here is derived from an EMBL/GenBank/DDBJ whole genome shotgun (WGS) entry which is preliminary data.</text>
</comment>
<keyword evidence="2 6" id="KW-1003">Cell membrane</keyword>
<keyword evidence="4 6" id="KW-1133">Transmembrane helix</keyword>
<dbReference type="EMBL" id="MHQM01000006">
    <property type="protein sequence ID" value="OHA04253.1"/>
    <property type="molecule type" value="Genomic_DNA"/>
</dbReference>
<gene>
    <name evidence="8" type="ORF">A3J58_01430</name>
</gene>
<feature type="transmembrane region" description="Helical" evidence="6">
    <location>
        <begin position="66"/>
        <end position="90"/>
    </location>
</feature>
<dbReference type="PANTHER" id="PTHR12677:SF59">
    <property type="entry name" value="GOLGI APPARATUS MEMBRANE PROTEIN TVP38-RELATED"/>
    <property type="match status" value="1"/>
</dbReference>
<dbReference type="GO" id="GO:0005886">
    <property type="term" value="C:plasma membrane"/>
    <property type="evidence" value="ECO:0007669"/>
    <property type="project" value="UniProtKB-SubCell"/>
</dbReference>
<evidence type="ECO:0000313" key="8">
    <source>
        <dbReference type="EMBL" id="OHA04253.1"/>
    </source>
</evidence>
<evidence type="ECO:0000256" key="4">
    <source>
        <dbReference type="ARBA" id="ARBA00022989"/>
    </source>
</evidence>
<evidence type="ECO:0000256" key="3">
    <source>
        <dbReference type="ARBA" id="ARBA00022692"/>
    </source>
</evidence>
<keyword evidence="3 6" id="KW-0812">Transmembrane</keyword>
<feature type="non-terminal residue" evidence="8">
    <location>
        <position position="1"/>
    </location>
</feature>
<evidence type="ECO:0000256" key="1">
    <source>
        <dbReference type="ARBA" id="ARBA00004651"/>
    </source>
</evidence>
<dbReference type="InterPro" id="IPR015414">
    <property type="entry name" value="TMEM64"/>
</dbReference>
<evidence type="ECO:0000256" key="5">
    <source>
        <dbReference type="ARBA" id="ARBA00023136"/>
    </source>
</evidence>
<evidence type="ECO:0000313" key="9">
    <source>
        <dbReference type="Proteomes" id="UP000178510"/>
    </source>
</evidence>
<comment type="subcellular location">
    <subcellularLocation>
        <location evidence="1 6">Cell membrane</location>
        <topology evidence="1 6">Multi-pass membrane protein</topology>
    </subcellularLocation>
</comment>
<keyword evidence="5 6" id="KW-0472">Membrane</keyword>
<evidence type="ECO:0000256" key="6">
    <source>
        <dbReference type="RuleBase" id="RU366058"/>
    </source>
</evidence>
<comment type="similarity">
    <text evidence="6">Belongs to the TVP38/TMEM64 family.</text>
</comment>
<reference evidence="8 9" key="1">
    <citation type="journal article" date="2016" name="Nat. Commun.">
        <title>Thousands of microbial genomes shed light on interconnected biogeochemical processes in an aquifer system.</title>
        <authorList>
            <person name="Anantharaman K."/>
            <person name="Brown C.T."/>
            <person name="Hug L.A."/>
            <person name="Sharon I."/>
            <person name="Castelle C.J."/>
            <person name="Probst A.J."/>
            <person name="Thomas B.C."/>
            <person name="Singh A."/>
            <person name="Wilkins M.J."/>
            <person name="Karaoz U."/>
            <person name="Brodie E.L."/>
            <person name="Williams K.H."/>
            <person name="Hubbard S.S."/>
            <person name="Banfield J.F."/>
        </authorList>
    </citation>
    <scope>NUCLEOTIDE SEQUENCE [LARGE SCALE GENOMIC DNA]</scope>
</reference>
<dbReference type="Proteomes" id="UP000178510">
    <property type="component" value="Unassembled WGS sequence"/>
</dbReference>
<dbReference type="STRING" id="1802274.A3J58_01430"/>
<feature type="transmembrane region" description="Helical" evidence="6">
    <location>
        <begin position="34"/>
        <end position="60"/>
    </location>
</feature>
<accession>A0A1G2KXS2</accession>
<feature type="domain" description="VTT" evidence="7">
    <location>
        <begin position="54"/>
        <end position="167"/>
    </location>
</feature>
<name>A0A1G2KXS2_9BACT</name>
<dbReference type="InterPro" id="IPR032816">
    <property type="entry name" value="VTT_dom"/>
</dbReference>
<dbReference type="Pfam" id="PF09335">
    <property type="entry name" value="VTT_dom"/>
    <property type="match status" value="1"/>
</dbReference>
<evidence type="ECO:0000259" key="7">
    <source>
        <dbReference type="Pfam" id="PF09335"/>
    </source>
</evidence>
<feature type="transmembrane region" description="Helical" evidence="6">
    <location>
        <begin position="174"/>
        <end position="196"/>
    </location>
</feature>
<organism evidence="8 9">
    <name type="scientific">Candidatus Sungbacteria bacterium RIFCSPHIGHO2_02_FULL_52_23</name>
    <dbReference type="NCBI Taxonomy" id="1802274"/>
    <lineage>
        <taxon>Bacteria</taxon>
        <taxon>Candidatus Sungiibacteriota</taxon>
    </lineage>
</organism>